<evidence type="ECO:0000313" key="6">
    <source>
        <dbReference type="Proteomes" id="UP000095728"/>
    </source>
</evidence>
<dbReference type="CDD" id="cd22905">
    <property type="entry name" value="HFD_Dr1"/>
    <property type="match status" value="1"/>
</dbReference>
<dbReference type="InterPro" id="IPR009072">
    <property type="entry name" value="Histone-fold"/>
</dbReference>
<evidence type="ECO:0000256" key="3">
    <source>
        <dbReference type="SAM" id="MobiDB-lite"/>
    </source>
</evidence>
<dbReference type="GO" id="GO:0017025">
    <property type="term" value="F:TBP-class protein binding"/>
    <property type="evidence" value="ECO:0007669"/>
    <property type="project" value="TreeGrafter"/>
</dbReference>
<keyword evidence="2" id="KW-0539">Nucleus</keyword>
<dbReference type="SUPFAM" id="SSF47113">
    <property type="entry name" value="Histone-fold"/>
    <property type="match status" value="1"/>
</dbReference>
<evidence type="ECO:0000256" key="1">
    <source>
        <dbReference type="ARBA" id="ARBA00004123"/>
    </source>
</evidence>
<accession>A0A1E5RBI6</accession>
<dbReference type="GO" id="GO:0051123">
    <property type="term" value="P:RNA polymerase II preinitiation complex assembly"/>
    <property type="evidence" value="ECO:0007669"/>
    <property type="project" value="TreeGrafter"/>
</dbReference>
<dbReference type="Proteomes" id="UP000095728">
    <property type="component" value="Unassembled WGS sequence"/>
</dbReference>
<feature type="region of interest" description="Disordered" evidence="3">
    <location>
        <begin position="128"/>
        <end position="151"/>
    </location>
</feature>
<dbReference type="OrthoDB" id="601405at2759"/>
<dbReference type="InParanoid" id="A0A1E5RBI6"/>
<name>A0A1E5RBI6_9ASCO</name>
<feature type="domain" description="Transcription factor CBF/NF-Y/archaeal histone" evidence="4">
    <location>
        <begin position="10"/>
        <end position="75"/>
    </location>
</feature>
<dbReference type="GO" id="GO:0046982">
    <property type="term" value="F:protein heterodimerization activity"/>
    <property type="evidence" value="ECO:0007669"/>
    <property type="project" value="InterPro"/>
</dbReference>
<comment type="caution">
    <text evidence="5">The sequence shown here is derived from an EMBL/GenBank/DDBJ whole genome shotgun (WGS) entry which is preliminary data.</text>
</comment>
<dbReference type="PANTHER" id="PTHR46138">
    <property type="entry name" value="PROTEIN DR1"/>
    <property type="match status" value="1"/>
</dbReference>
<dbReference type="Gene3D" id="1.10.20.10">
    <property type="entry name" value="Histone, subunit A"/>
    <property type="match status" value="1"/>
</dbReference>
<dbReference type="GO" id="GO:0000122">
    <property type="term" value="P:negative regulation of transcription by RNA polymerase II"/>
    <property type="evidence" value="ECO:0007669"/>
    <property type="project" value="InterPro"/>
</dbReference>
<evidence type="ECO:0000259" key="4">
    <source>
        <dbReference type="Pfam" id="PF00808"/>
    </source>
</evidence>
<evidence type="ECO:0000256" key="2">
    <source>
        <dbReference type="ARBA" id="ARBA00023242"/>
    </source>
</evidence>
<dbReference type="FunFam" id="1.10.20.10:FF:000019">
    <property type="entry name" value="Negative cofactor 2 beta"/>
    <property type="match status" value="1"/>
</dbReference>
<dbReference type="GO" id="GO:0017054">
    <property type="term" value="C:negative cofactor 2 complex"/>
    <property type="evidence" value="ECO:0007669"/>
    <property type="project" value="InterPro"/>
</dbReference>
<gene>
    <name evidence="5" type="ORF">AWRI3579_g2644</name>
</gene>
<proteinExistence type="predicted"/>
<dbReference type="InterPro" id="IPR042225">
    <property type="entry name" value="Ncb2"/>
</dbReference>
<dbReference type="GO" id="GO:0016251">
    <property type="term" value="F:RNA polymerase II general transcription initiation factor activity"/>
    <property type="evidence" value="ECO:0007669"/>
    <property type="project" value="TreeGrafter"/>
</dbReference>
<dbReference type="STRING" id="56408.A0A1E5RBI6"/>
<keyword evidence="6" id="KW-1185">Reference proteome</keyword>
<dbReference type="FunCoup" id="A0A1E5RBI6">
    <property type="interactions" value="874"/>
</dbReference>
<feature type="compositionally biased region" description="Basic and acidic residues" evidence="3">
    <location>
        <begin position="139"/>
        <end position="151"/>
    </location>
</feature>
<dbReference type="PANTHER" id="PTHR46138:SF1">
    <property type="entry name" value="PROTEIN DR1"/>
    <property type="match status" value="1"/>
</dbReference>
<sequence length="151" mass="17318">MEANTGEDVSLPKATVQKIISEVLANTDITVSKEARDLIIDGGIEFIMILASMASDMADTENKKTITQEHVIKALEELEFQDFIPQLNDVINDHQKLLKQKQIRDSKLKKSGLSEEELIRQQEELFKKSRSRLNSQHQTPEELKKEQEQEQ</sequence>
<dbReference type="EMBL" id="LPNM01000008">
    <property type="protein sequence ID" value="OEJ84256.1"/>
    <property type="molecule type" value="Genomic_DNA"/>
</dbReference>
<reference evidence="6" key="1">
    <citation type="journal article" date="2016" name="Genome Announc.">
        <title>Genome sequences of three species of Hanseniaspora isolated from spontaneous wine fermentations.</title>
        <authorList>
            <person name="Sternes P.R."/>
            <person name="Lee D."/>
            <person name="Kutyna D.R."/>
            <person name="Borneman A.R."/>
        </authorList>
    </citation>
    <scope>NUCLEOTIDE SEQUENCE [LARGE SCALE GENOMIC DNA]</scope>
    <source>
        <strain evidence="6">AWRI3579</strain>
    </source>
</reference>
<dbReference type="AlphaFoldDB" id="A0A1E5RBI6"/>
<protein>
    <submittedName>
        <fullName evidence="5">Negative cofactor 2 complex subunit beta</fullName>
    </submittedName>
</protein>
<evidence type="ECO:0000313" key="5">
    <source>
        <dbReference type="EMBL" id="OEJ84256.1"/>
    </source>
</evidence>
<comment type="subcellular location">
    <subcellularLocation>
        <location evidence="1">Nucleus</location>
    </subcellularLocation>
</comment>
<organism evidence="5 6">
    <name type="scientific">Hanseniaspora osmophila</name>
    <dbReference type="NCBI Taxonomy" id="56408"/>
    <lineage>
        <taxon>Eukaryota</taxon>
        <taxon>Fungi</taxon>
        <taxon>Dikarya</taxon>
        <taxon>Ascomycota</taxon>
        <taxon>Saccharomycotina</taxon>
        <taxon>Saccharomycetes</taxon>
        <taxon>Saccharomycodales</taxon>
        <taxon>Saccharomycodaceae</taxon>
        <taxon>Hanseniaspora</taxon>
    </lineage>
</organism>
<dbReference type="Pfam" id="PF00808">
    <property type="entry name" value="CBFD_NFYB_HMF"/>
    <property type="match status" value="1"/>
</dbReference>
<dbReference type="InterPro" id="IPR003958">
    <property type="entry name" value="CBFA_NFYB_domain"/>
</dbReference>